<dbReference type="EMBL" id="CADEBC010000484">
    <property type="protein sequence ID" value="CAB3235002.1"/>
    <property type="molecule type" value="Genomic_DNA"/>
</dbReference>
<evidence type="ECO:0000259" key="1">
    <source>
        <dbReference type="Pfam" id="PF25273"/>
    </source>
</evidence>
<dbReference type="Proteomes" id="UP000494106">
    <property type="component" value="Unassembled WGS sequence"/>
</dbReference>
<evidence type="ECO:0000313" key="3">
    <source>
        <dbReference type="Proteomes" id="UP000494106"/>
    </source>
</evidence>
<dbReference type="PANTHER" id="PTHR10773:SF19">
    <property type="match status" value="1"/>
</dbReference>
<dbReference type="Pfam" id="PF25273">
    <property type="entry name" value="DUF7869"/>
    <property type="match status" value="1"/>
</dbReference>
<organism evidence="2 3">
    <name type="scientific">Arctia plantaginis</name>
    <name type="common">Wood tiger moth</name>
    <name type="synonym">Phalaena plantaginis</name>
    <dbReference type="NCBI Taxonomy" id="874455"/>
    <lineage>
        <taxon>Eukaryota</taxon>
        <taxon>Metazoa</taxon>
        <taxon>Ecdysozoa</taxon>
        <taxon>Arthropoda</taxon>
        <taxon>Hexapoda</taxon>
        <taxon>Insecta</taxon>
        <taxon>Pterygota</taxon>
        <taxon>Neoptera</taxon>
        <taxon>Endopterygota</taxon>
        <taxon>Lepidoptera</taxon>
        <taxon>Glossata</taxon>
        <taxon>Ditrysia</taxon>
        <taxon>Noctuoidea</taxon>
        <taxon>Erebidae</taxon>
        <taxon>Arctiinae</taxon>
        <taxon>Arctia</taxon>
    </lineage>
</organism>
<comment type="caution">
    <text evidence="2">The sequence shown here is derived from an EMBL/GenBank/DDBJ whole genome shotgun (WGS) entry which is preliminary data.</text>
</comment>
<feature type="domain" description="DUF7869" evidence="1">
    <location>
        <begin position="116"/>
        <end position="272"/>
    </location>
</feature>
<gene>
    <name evidence="2" type="ORF">APLA_LOCUS5838</name>
</gene>
<proteinExistence type="predicted"/>
<name>A0A8S0ZQ63_ARCPL</name>
<dbReference type="OrthoDB" id="6136790at2759"/>
<dbReference type="PANTHER" id="PTHR10773">
    <property type="entry name" value="DNA-DIRECTED RNA POLYMERASES I, II, AND III SUBUNIT RPABC2"/>
    <property type="match status" value="1"/>
</dbReference>
<dbReference type="AlphaFoldDB" id="A0A8S0ZQ63"/>
<reference evidence="2 3" key="1">
    <citation type="submission" date="2020-04" db="EMBL/GenBank/DDBJ databases">
        <authorList>
            <person name="Wallbank WR R."/>
            <person name="Pardo Diaz C."/>
            <person name="Kozak K."/>
            <person name="Martin S."/>
            <person name="Jiggins C."/>
            <person name="Moest M."/>
            <person name="Warren A I."/>
            <person name="Byers J.R.P. K."/>
            <person name="Montejo-Kovacevich G."/>
            <person name="Yen C E."/>
        </authorList>
    </citation>
    <scope>NUCLEOTIDE SEQUENCE [LARGE SCALE GENOMIC DNA]</scope>
</reference>
<dbReference type="InterPro" id="IPR057191">
    <property type="entry name" value="DUF7869"/>
</dbReference>
<keyword evidence="3" id="KW-1185">Reference proteome</keyword>
<accession>A0A8S0ZQ63</accession>
<sequence>MKTGRSKLMLKLVKETSEYVQITSSIHEECFDEEDCIPGTPAKIHGEVCNDFPGPNPDDASYSNCPSNNTAVSSCQSSPVPLIRCRGKKRVRNYGDCKEVRRKRLMNAGKEYSSKKGVIIPAKSIGYCYMWDESVAKRGANEVASCVYDFIKKFVSKGVKEFRFWSDDCAGQNRNRIVFGMYAHVAKEYNINITHRFLEKGHTQNQGDSVYSVIERTAEHKTIHTPDEWKLLVRWAKVTGDSYEVIDVNQALVFDFKDQLKNKNWVKNTANNKVTWTIQYKNALSDDYMTLILRKETRNYNTPSLHKAYVGPIPISKDKYKDLTSLCDALIIPTKYHYFFRNLIHGHNVSDDNNESD</sequence>
<evidence type="ECO:0000313" key="2">
    <source>
        <dbReference type="EMBL" id="CAB3235002.1"/>
    </source>
</evidence>
<protein>
    <recommendedName>
        <fullName evidence="1">DUF7869 domain-containing protein</fullName>
    </recommendedName>
</protein>